<name>A0ABU0F782_9PSEU</name>
<keyword evidence="2" id="KW-1185">Reference proteome</keyword>
<gene>
    <name evidence="1" type="ORF">FB470_006894</name>
</gene>
<proteinExistence type="predicted"/>
<reference evidence="1 2" key="1">
    <citation type="submission" date="2023-07" db="EMBL/GenBank/DDBJ databases">
        <title>Sequencing the genomes of 1000 actinobacteria strains.</title>
        <authorList>
            <person name="Klenk H.-P."/>
        </authorList>
    </citation>
    <scope>NUCLEOTIDE SEQUENCE [LARGE SCALE GENOMIC DNA]</scope>
    <source>
        <strain evidence="1 2">DSM 45805</strain>
    </source>
</reference>
<evidence type="ECO:0000313" key="1">
    <source>
        <dbReference type="EMBL" id="MDQ0382900.1"/>
    </source>
</evidence>
<organism evidence="1 2">
    <name type="scientific">Amycolatopsis thermophila</name>
    <dbReference type="NCBI Taxonomy" id="206084"/>
    <lineage>
        <taxon>Bacteria</taxon>
        <taxon>Bacillati</taxon>
        <taxon>Actinomycetota</taxon>
        <taxon>Actinomycetes</taxon>
        <taxon>Pseudonocardiales</taxon>
        <taxon>Pseudonocardiaceae</taxon>
        <taxon>Amycolatopsis</taxon>
    </lineage>
</organism>
<comment type="caution">
    <text evidence="1">The sequence shown here is derived from an EMBL/GenBank/DDBJ whole genome shotgun (WGS) entry which is preliminary data.</text>
</comment>
<accession>A0ABU0F782</accession>
<protein>
    <submittedName>
        <fullName evidence="1">Uncharacterized protein</fullName>
    </submittedName>
</protein>
<dbReference type="EMBL" id="JAUSUT010000001">
    <property type="protein sequence ID" value="MDQ0382900.1"/>
    <property type="molecule type" value="Genomic_DNA"/>
</dbReference>
<evidence type="ECO:0000313" key="2">
    <source>
        <dbReference type="Proteomes" id="UP001229651"/>
    </source>
</evidence>
<sequence>MAELARLGYDAKLFRSMLAQHGPVEAARRLVLARDPSDGLWRLKTLLEPVLSWIEAKTVSVPRHTRSEPLIFHRPR</sequence>
<dbReference type="Proteomes" id="UP001229651">
    <property type="component" value="Unassembled WGS sequence"/>
</dbReference>